<dbReference type="Proteomes" id="UP001148614">
    <property type="component" value="Unassembled WGS sequence"/>
</dbReference>
<gene>
    <name evidence="2" type="ORF">NPX13_g6932</name>
</gene>
<feature type="region of interest" description="Disordered" evidence="1">
    <location>
        <begin position="19"/>
        <end position="234"/>
    </location>
</feature>
<feature type="compositionally biased region" description="Basic and acidic residues" evidence="1">
    <location>
        <begin position="89"/>
        <end position="123"/>
    </location>
</feature>
<evidence type="ECO:0000313" key="3">
    <source>
        <dbReference type="Proteomes" id="UP001148614"/>
    </source>
</evidence>
<evidence type="ECO:0000256" key="1">
    <source>
        <dbReference type="SAM" id="MobiDB-lite"/>
    </source>
</evidence>
<evidence type="ECO:0000313" key="2">
    <source>
        <dbReference type="EMBL" id="KAJ3566991.1"/>
    </source>
</evidence>
<sequence length="244" mass="27217">MVFSYRGSPSAFVPIGVVDPTNNPNLDIKDIEKGKAVIPREYNQHKEDSEASKARTKDKGKGKEVISHEEKPGQDTLYPDVFSDSEDEDKPKVKDKGKGKEVIRDEENPREKDREPSRGRAPKETQNPAVSLKPESRVKTKPENKDKGKGKEVIPDEEVSDVDTQYYSVFSDSTVEEELGLDRKGKGKEVIPPQLVIPQLEISQRHSPQGVKSAKSSTVQPATAPNPEMPPFDDARYLHPFGFP</sequence>
<dbReference type="AlphaFoldDB" id="A0A9W8TJY5"/>
<reference evidence="2" key="1">
    <citation type="submission" date="2022-07" db="EMBL/GenBank/DDBJ databases">
        <title>Genome Sequence of Xylaria arbuscula.</title>
        <authorList>
            <person name="Buettner E."/>
        </authorList>
    </citation>
    <scope>NUCLEOTIDE SEQUENCE</scope>
    <source>
        <strain evidence="2">VT107</strain>
    </source>
</reference>
<name>A0A9W8TJY5_9PEZI</name>
<protein>
    <submittedName>
        <fullName evidence="2">Uncharacterized protein</fullName>
    </submittedName>
</protein>
<organism evidence="2 3">
    <name type="scientific">Xylaria arbuscula</name>
    <dbReference type="NCBI Taxonomy" id="114810"/>
    <lineage>
        <taxon>Eukaryota</taxon>
        <taxon>Fungi</taxon>
        <taxon>Dikarya</taxon>
        <taxon>Ascomycota</taxon>
        <taxon>Pezizomycotina</taxon>
        <taxon>Sordariomycetes</taxon>
        <taxon>Xylariomycetidae</taxon>
        <taxon>Xylariales</taxon>
        <taxon>Xylariaceae</taxon>
        <taxon>Xylaria</taxon>
    </lineage>
</organism>
<feature type="compositionally biased region" description="Basic and acidic residues" evidence="1">
    <location>
        <begin position="134"/>
        <end position="154"/>
    </location>
</feature>
<accession>A0A9W8TJY5</accession>
<feature type="compositionally biased region" description="Polar residues" evidence="1">
    <location>
        <begin position="214"/>
        <end position="223"/>
    </location>
</feature>
<feature type="compositionally biased region" description="Polar residues" evidence="1">
    <location>
        <begin position="162"/>
        <end position="173"/>
    </location>
</feature>
<comment type="caution">
    <text evidence="2">The sequence shown here is derived from an EMBL/GenBank/DDBJ whole genome shotgun (WGS) entry which is preliminary data.</text>
</comment>
<feature type="compositionally biased region" description="Basic and acidic residues" evidence="1">
    <location>
        <begin position="42"/>
        <end position="73"/>
    </location>
</feature>
<dbReference type="EMBL" id="JANPWZ010001292">
    <property type="protein sequence ID" value="KAJ3566991.1"/>
    <property type="molecule type" value="Genomic_DNA"/>
</dbReference>
<feature type="compositionally biased region" description="Basic and acidic residues" evidence="1">
    <location>
        <begin position="180"/>
        <end position="189"/>
    </location>
</feature>
<proteinExistence type="predicted"/>
<keyword evidence="3" id="KW-1185">Reference proteome</keyword>